<dbReference type="EMBL" id="CAJOBC010012838">
    <property type="protein sequence ID" value="CAF4013544.1"/>
    <property type="molecule type" value="Genomic_DNA"/>
</dbReference>
<protein>
    <recommendedName>
        <fullName evidence="7">Nuclear envelope membrane protein</fullName>
    </recommendedName>
    <alternativeName>
        <fullName evidence="6">Nuclear rim protein</fullName>
    </alternativeName>
</protein>
<feature type="transmembrane region" description="Helical" evidence="8">
    <location>
        <begin position="201"/>
        <end position="218"/>
    </location>
</feature>
<evidence type="ECO:0000256" key="2">
    <source>
        <dbReference type="ARBA" id="ARBA00010631"/>
    </source>
</evidence>
<dbReference type="Proteomes" id="UP000663829">
    <property type="component" value="Unassembled WGS sequence"/>
</dbReference>
<dbReference type="OrthoDB" id="10050858at2759"/>
<reference evidence="9" key="1">
    <citation type="submission" date="2021-02" db="EMBL/GenBank/DDBJ databases">
        <authorList>
            <person name="Nowell W R."/>
        </authorList>
    </citation>
    <scope>NUCLEOTIDE SEQUENCE</scope>
</reference>
<dbReference type="AlphaFoldDB" id="A0A814ZVV3"/>
<gene>
    <name evidence="9" type="ORF">GPM918_LOCUS25937</name>
    <name evidence="10" type="ORF">SRO942_LOCUS26003</name>
</gene>
<dbReference type="InterPro" id="IPR033580">
    <property type="entry name" value="Nurim-like"/>
</dbReference>
<feature type="transmembrane region" description="Helical" evidence="8">
    <location>
        <begin position="12"/>
        <end position="31"/>
    </location>
</feature>
<name>A0A814ZVV3_9BILA</name>
<sequence>MAVTIQRLFQEFMALFLYLWMCHCFCSTLLFSTNFSAKYPKSWLARYLFPYSVDSYSAIQSDDVPNRITFNNLLINFILMAIFSFQHSAMAHGPIRRSIQKFGGKVGERAAYIGLSWVALHSLYVFWRPISRWETTLYHLPPIIGKFVDFMFICGIGATCLCIHYCQHPKEHLTAFHKFVRQPVFGAQIFGLLMAKQMSFGRFLFVSLMVVYTYIGVVHHEKGIEKDQGTEIWQLYKQTTSTFFPLKRYLWAMLRGKEDVRRWNEQRNELYRRQYCTENGKKQ</sequence>
<keyword evidence="4 8" id="KW-1133">Transmembrane helix</keyword>
<feature type="transmembrane region" description="Helical" evidence="8">
    <location>
        <begin position="70"/>
        <end position="89"/>
    </location>
</feature>
<evidence type="ECO:0000313" key="9">
    <source>
        <dbReference type="EMBL" id="CAF1246969.1"/>
    </source>
</evidence>
<accession>A0A814ZVV3</accession>
<comment type="caution">
    <text evidence="9">The sequence shown here is derived from an EMBL/GenBank/DDBJ whole genome shotgun (WGS) entry which is preliminary data.</text>
</comment>
<organism evidence="9 11">
    <name type="scientific">Didymodactylos carnosus</name>
    <dbReference type="NCBI Taxonomy" id="1234261"/>
    <lineage>
        <taxon>Eukaryota</taxon>
        <taxon>Metazoa</taxon>
        <taxon>Spiralia</taxon>
        <taxon>Gnathifera</taxon>
        <taxon>Rotifera</taxon>
        <taxon>Eurotatoria</taxon>
        <taxon>Bdelloidea</taxon>
        <taxon>Philodinida</taxon>
        <taxon>Philodinidae</taxon>
        <taxon>Didymodactylos</taxon>
    </lineage>
</organism>
<evidence type="ECO:0000313" key="10">
    <source>
        <dbReference type="EMBL" id="CAF4013544.1"/>
    </source>
</evidence>
<feature type="transmembrane region" description="Helical" evidence="8">
    <location>
        <begin position="147"/>
        <end position="167"/>
    </location>
</feature>
<evidence type="ECO:0000256" key="5">
    <source>
        <dbReference type="ARBA" id="ARBA00023136"/>
    </source>
</evidence>
<keyword evidence="3 8" id="KW-0812">Transmembrane</keyword>
<dbReference type="PANTHER" id="PTHR31040:SF1">
    <property type="entry name" value="NURIM"/>
    <property type="match status" value="1"/>
</dbReference>
<dbReference type="Proteomes" id="UP000681722">
    <property type="component" value="Unassembled WGS sequence"/>
</dbReference>
<evidence type="ECO:0000256" key="7">
    <source>
        <dbReference type="ARBA" id="ARBA00032957"/>
    </source>
</evidence>
<keyword evidence="5 8" id="KW-0472">Membrane</keyword>
<evidence type="ECO:0000256" key="1">
    <source>
        <dbReference type="ARBA" id="ARBA00004473"/>
    </source>
</evidence>
<evidence type="ECO:0000313" key="11">
    <source>
        <dbReference type="Proteomes" id="UP000663829"/>
    </source>
</evidence>
<feature type="transmembrane region" description="Helical" evidence="8">
    <location>
        <begin position="110"/>
        <end position="127"/>
    </location>
</feature>
<comment type="similarity">
    <text evidence="2">Belongs to the nurim family.</text>
</comment>
<evidence type="ECO:0000256" key="3">
    <source>
        <dbReference type="ARBA" id="ARBA00022692"/>
    </source>
</evidence>
<dbReference type="EMBL" id="CAJNOQ010010254">
    <property type="protein sequence ID" value="CAF1246969.1"/>
    <property type="molecule type" value="Genomic_DNA"/>
</dbReference>
<evidence type="ECO:0000256" key="8">
    <source>
        <dbReference type="SAM" id="Phobius"/>
    </source>
</evidence>
<dbReference type="Gene3D" id="1.20.120.1630">
    <property type="match status" value="1"/>
</dbReference>
<dbReference type="PANTHER" id="PTHR31040">
    <property type="entry name" value="NURIM"/>
    <property type="match status" value="1"/>
</dbReference>
<keyword evidence="11" id="KW-1185">Reference proteome</keyword>
<evidence type="ECO:0000256" key="4">
    <source>
        <dbReference type="ARBA" id="ARBA00022989"/>
    </source>
</evidence>
<comment type="subcellular location">
    <subcellularLocation>
        <location evidence="1">Nucleus inner membrane</location>
        <topology evidence="1">Multi-pass membrane protein</topology>
    </subcellularLocation>
</comment>
<dbReference type="GO" id="GO:0005637">
    <property type="term" value="C:nuclear inner membrane"/>
    <property type="evidence" value="ECO:0007669"/>
    <property type="project" value="UniProtKB-SubCell"/>
</dbReference>
<proteinExistence type="inferred from homology"/>
<evidence type="ECO:0000256" key="6">
    <source>
        <dbReference type="ARBA" id="ARBA00031700"/>
    </source>
</evidence>